<organism evidence="3 4">
    <name type="scientific">Candidatus Gottesmanbacteria bacterium RBG_16_52_11</name>
    <dbReference type="NCBI Taxonomy" id="1798374"/>
    <lineage>
        <taxon>Bacteria</taxon>
        <taxon>Candidatus Gottesmaniibacteriota</taxon>
    </lineage>
</organism>
<evidence type="ECO:0000256" key="2">
    <source>
        <dbReference type="SAM" id="SignalP"/>
    </source>
</evidence>
<gene>
    <name evidence="3" type="ORF">A2Z33_00980</name>
</gene>
<dbReference type="EMBL" id="MFJD01000009">
    <property type="protein sequence ID" value="OGG01815.1"/>
    <property type="molecule type" value="Genomic_DNA"/>
</dbReference>
<evidence type="ECO:0000313" key="4">
    <source>
        <dbReference type="Proteomes" id="UP000178448"/>
    </source>
</evidence>
<evidence type="ECO:0000313" key="3">
    <source>
        <dbReference type="EMBL" id="OGG01815.1"/>
    </source>
</evidence>
<proteinExistence type="predicted"/>
<feature type="signal peptide" evidence="2">
    <location>
        <begin position="1"/>
        <end position="24"/>
    </location>
</feature>
<protein>
    <recommendedName>
        <fullName evidence="5">Gram-positive cocci surface proteins LPxTG domain-containing protein</fullName>
    </recommendedName>
</protein>
<name>A0A1F5YNT6_9BACT</name>
<keyword evidence="2" id="KW-0732">Signal</keyword>
<evidence type="ECO:0008006" key="5">
    <source>
        <dbReference type="Google" id="ProtNLM"/>
    </source>
</evidence>
<feature type="region of interest" description="Disordered" evidence="1">
    <location>
        <begin position="97"/>
        <end position="154"/>
    </location>
</feature>
<dbReference type="AlphaFoldDB" id="A0A1F5YNT6"/>
<feature type="region of interest" description="Disordered" evidence="1">
    <location>
        <begin position="60"/>
        <end position="79"/>
    </location>
</feature>
<reference evidence="3 4" key="1">
    <citation type="journal article" date="2016" name="Nat. Commun.">
        <title>Thousands of microbial genomes shed light on interconnected biogeochemical processes in an aquifer system.</title>
        <authorList>
            <person name="Anantharaman K."/>
            <person name="Brown C.T."/>
            <person name="Hug L.A."/>
            <person name="Sharon I."/>
            <person name="Castelle C.J."/>
            <person name="Probst A.J."/>
            <person name="Thomas B.C."/>
            <person name="Singh A."/>
            <person name="Wilkins M.J."/>
            <person name="Karaoz U."/>
            <person name="Brodie E.L."/>
            <person name="Williams K.H."/>
            <person name="Hubbard S.S."/>
            <person name="Banfield J.F."/>
        </authorList>
    </citation>
    <scope>NUCLEOTIDE SEQUENCE [LARGE SCALE GENOMIC DNA]</scope>
</reference>
<feature type="chain" id="PRO_5009522582" description="Gram-positive cocci surface proteins LPxTG domain-containing protein" evidence="2">
    <location>
        <begin position="25"/>
        <end position="197"/>
    </location>
</feature>
<dbReference type="STRING" id="1798374.A2Z33_00980"/>
<feature type="compositionally biased region" description="Gly residues" evidence="1">
    <location>
        <begin position="133"/>
        <end position="154"/>
    </location>
</feature>
<sequence length="197" mass="19273">MTKLAASAILCIIVSVALFSVVRAETYDVSGNAPGSSNSINIVNKQSSTIIQGNNADITNNADAEADTGGNSGGNQVTGDASAEENLINRLNRNFFTQQPCCTPKPEPTDKPANGQPSPTPEPGKPTPTSAPGIGGGGNGGGNGGNGGGDGNGGNGIGGGDVMALSATSGPDTVNTVLTFGGILCLGAGAVLKRYVG</sequence>
<dbReference type="Proteomes" id="UP000178448">
    <property type="component" value="Unassembled WGS sequence"/>
</dbReference>
<evidence type="ECO:0000256" key="1">
    <source>
        <dbReference type="SAM" id="MobiDB-lite"/>
    </source>
</evidence>
<comment type="caution">
    <text evidence="3">The sequence shown here is derived from an EMBL/GenBank/DDBJ whole genome shotgun (WGS) entry which is preliminary data.</text>
</comment>
<accession>A0A1F5YNT6</accession>